<reference evidence="1" key="2">
    <citation type="submission" date="2023-02" db="EMBL/GenBank/DDBJ databases">
        <authorList>
            <consortium name="DOE Joint Genome Institute"/>
            <person name="Mondo S.J."/>
            <person name="Chang Y."/>
            <person name="Wang Y."/>
            <person name="Ahrendt S."/>
            <person name="Andreopoulos W."/>
            <person name="Barry K."/>
            <person name="Beard J."/>
            <person name="Benny G.L."/>
            <person name="Blankenship S."/>
            <person name="Bonito G."/>
            <person name="Cuomo C."/>
            <person name="Desiro A."/>
            <person name="Gervers K.A."/>
            <person name="Hundley H."/>
            <person name="Kuo A."/>
            <person name="LaButti K."/>
            <person name="Lang B.F."/>
            <person name="Lipzen A."/>
            <person name="O'Donnell K."/>
            <person name="Pangilinan J."/>
            <person name="Reynolds N."/>
            <person name="Sandor L."/>
            <person name="Smith M.W."/>
            <person name="Tsang A."/>
            <person name="Grigoriev I.V."/>
            <person name="Stajich J.E."/>
            <person name="Spatafora J.W."/>
        </authorList>
    </citation>
    <scope>NUCLEOTIDE SEQUENCE</scope>
    <source>
        <strain evidence="1">RSA 2281</strain>
    </source>
</reference>
<dbReference type="AlphaFoldDB" id="A0AAD5P7C7"/>
<keyword evidence="2" id="KW-1185">Reference proteome</keyword>
<name>A0AAD5P7C7_9FUNG</name>
<accession>A0AAD5P7C7</accession>
<dbReference type="EMBL" id="JAIXMP010000054">
    <property type="protein sequence ID" value="KAI9245089.1"/>
    <property type="molecule type" value="Genomic_DNA"/>
</dbReference>
<gene>
    <name evidence="1" type="ORF">BDA99DRAFT_543780</name>
</gene>
<comment type="caution">
    <text evidence="1">The sequence shown here is derived from an EMBL/GenBank/DDBJ whole genome shotgun (WGS) entry which is preliminary data.</text>
</comment>
<evidence type="ECO:0000313" key="1">
    <source>
        <dbReference type="EMBL" id="KAI9245089.1"/>
    </source>
</evidence>
<organism evidence="1 2">
    <name type="scientific">Phascolomyces articulosus</name>
    <dbReference type="NCBI Taxonomy" id="60185"/>
    <lineage>
        <taxon>Eukaryota</taxon>
        <taxon>Fungi</taxon>
        <taxon>Fungi incertae sedis</taxon>
        <taxon>Mucoromycota</taxon>
        <taxon>Mucoromycotina</taxon>
        <taxon>Mucoromycetes</taxon>
        <taxon>Mucorales</taxon>
        <taxon>Lichtheimiaceae</taxon>
        <taxon>Phascolomyces</taxon>
    </lineage>
</organism>
<reference evidence="1" key="1">
    <citation type="journal article" date="2022" name="IScience">
        <title>Evolution of zygomycete secretomes and the origins of terrestrial fungal ecologies.</title>
        <authorList>
            <person name="Chang Y."/>
            <person name="Wang Y."/>
            <person name="Mondo S."/>
            <person name="Ahrendt S."/>
            <person name="Andreopoulos W."/>
            <person name="Barry K."/>
            <person name="Beard J."/>
            <person name="Benny G.L."/>
            <person name="Blankenship S."/>
            <person name="Bonito G."/>
            <person name="Cuomo C."/>
            <person name="Desiro A."/>
            <person name="Gervers K.A."/>
            <person name="Hundley H."/>
            <person name="Kuo A."/>
            <person name="LaButti K."/>
            <person name="Lang B.F."/>
            <person name="Lipzen A."/>
            <person name="O'Donnell K."/>
            <person name="Pangilinan J."/>
            <person name="Reynolds N."/>
            <person name="Sandor L."/>
            <person name="Smith M.E."/>
            <person name="Tsang A."/>
            <person name="Grigoriev I.V."/>
            <person name="Stajich J.E."/>
            <person name="Spatafora J.W."/>
        </authorList>
    </citation>
    <scope>NUCLEOTIDE SEQUENCE</scope>
    <source>
        <strain evidence="1">RSA 2281</strain>
    </source>
</reference>
<dbReference type="Proteomes" id="UP001209540">
    <property type="component" value="Unassembled WGS sequence"/>
</dbReference>
<evidence type="ECO:0000313" key="2">
    <source>
        <dbReference type="Proteomes" id="UP001209540"/>
    </source>
</evidence>
<protein>
    <submittedName>
        <fullName evidence="1">Uncharacterized protein</fullName>
    </submittedName>
</protein>
<proteinExistence type="predicted"/>
<sequence length="265" mass="30865">MRGRGKNEFSNKDDDETYMKNPEELLRRQKLIYLVRLPVKNALRKPYYCPAAMNEYRNQHVANHNVDVGLTRKERQYDYKEETSDSKKHTAHRRQVQSLRKDGKKVLKKCLRSALVYNNVNCSAILAGYTIFNRDAVGAIDICLYNYNNNNNQSFRTGSSLSCDLANINFFARHSSAFPYTYYVYQNPTAANPKVHYSVMSPYVKNFSVTTFDALVGFLLLKDQNKNNLQSNNDNSYIPTQVKSYCKSENEKRYNFGYKKKRKIS</sequence>